<dbReference type="AlphaFoldDB" id="A0A377GWV9"/>
<protein>
    <submittedName>
        <fullName evidence="1">Uncharacterized protein</fullName>
    </submittedName>
</protein>
<dbReference type="Proteomes" id="UP000255328">
    <property type="component" value="Unassembled WGS sequence"/>
</dbReference>
<reference evidence="1 2" key="1">
    <citation type="submission" date="2018-06" db="EMBL/GenBank/DDBJ databases">
        <authorList>
            <consortium name="Pathogen Informatics"/>
            <person name="Doyle S."/>
        </authorList>
    </citation>
    <scope>NUCLEOTIDE SEQUENCE [LARGE SCALE GENOMIC DNA]</scope>
    <source>
        <strain evidence="1 2">NCTC10723</strain>
    </source>
</reference>
<dbReference type="Pfam" id="PF19670">
    <property type="entry name" value="DUF6173"/>
    <property type="match status" value="1"/>
</dbReference>
<name>A0A377GWV9_9FUSO</name>
<dbReference type="InterPro" id="IPR046171">
    <property type="entry name" value="DUF6173"/>
</dbReference>
<proteinExistence type="predicted"/>
<accession>A0A377GWV9</accession>
<evidence type="ECO:0000313" key="2">
    <source>
        <dbReference type="Proteomes" id="UP000255328"/>
    </source>
</evidence>
<dbReference type="RefSeq" id="WP_172606945.1">
    <property type="nucleotide sequence ID" value="NZ_UGGU01000003.1"/>
</dbReference>
<evidence type="ECO:0000313" key="1">
    <source>
        <dbReference type="EMBL" id="STO31252.1"/>
    </source>
</evidence>
<dbReference type="EMBL" id="UGGU01000003">
    <property type="protein sequence ID" value="STO31252.1"/>
    <property type="molecule type" value="Genomic_DNA"/>
</dbReference>
<keyword evidence="2" id="KW-1185">Reference proteome</keyword>
<sequence length="141" mass="16473">MGKPKMLVRKKLRKEVLEQIENFPVNLPRDYNMADWKFEKLIEQVKDFEEDLDDDHEVAIKLASFGSAVIMYVVTMGYQNPDMLYFYGFVDGQPAQLIQHMSQLNFLITSVEKIDKDKPARRIGFALPTLDKIEEKIEESK</sequence>
<organism evidence="1 2">
    <name type="scientific">Fusobacterium necrogenes</name>
    <dbReference type="NCBI Taxonomy" id="858"/>
    <lineage>
        <taxon>Bacteria</taxon>
        <taxon>Fusobacteriati</taxon>
        <taxon>Fusobacteriota</taxon>
        <taxon>Fusobacteriia</taxon>
        <taxon>Fusobacteriales</taxon>
        <taxon>Fusobacteriaceae</taxon>
        <taxon>Fusobacterium</taxon>
    </lineage>
</organism>
<gene>
    <name evidence="1" type="ORF">NCTC10723_00697</name>
</gene>